<organism evidence="1 2">
    <name type="scientific">Pseudoalteromonas rubra</name>
    <dbReference type="NCBI Taxonomy" id="43658"/>
    <lineage>
        <taxon>Bacteria</taxon>
        <taxon>Pseudomonadati</taxon>
        <taxon>Pseudomonadota</taxon>
        <taxon>Gammaproteobacteria</taxon>
        <taxon>Alteromonadales</taxon>
        <taxon>Pseudoalteromonadaceae</taxon>
        <taxon>Pseudoalteromonas</taxon>
    </lineage>
</organism>
<sequence>MEKHQMRNVSVTDYADPKVDQLLKHTVRSQLESLLKAKLTTAQRQQALTQSFVDAMALIFSTTQATHAQLTAAFEAMYEHAVQSMTQTELSEDLLTRQYISPTGLIMSPMNCRHTIKDIYRIKGYAKGIDKAIRGMLSHKGSITILYPACGPFAPLLLPLLSYYKNHNEFNHEQIKVLFVDTHPGAIVTLKQLIDDLQLGEFVADIIEEDATVYEPEQAVDLLVLEAMQHGFTREGQLAIAKHLVKFLTLDGWMIPRSVSIKGMMIHGETEYNQQWKDAEYCHSDHLRDSAINERVELGELMRIDKSALLKMTEIELEDDIRVVAANTITIPTGVEDMSTRILAVYAQINTFGEEGLDQYDSGITHPKPDMNFYVDAKPKELEHTHFVANSGDTVQFYYQLSGMPGFVPVKA</sequence>
<reference evidence="1 2" key="1">
    <citation type="submission" date="2015-12" db="EMBL/GenBank/DDBJ databases">
        <title>Complete genome sequence of Pseudoalteromonas rubra SCSIO 6842, harboring a conjugative plasmid.</title>
        <authorList>
            <person name="Li B."/>
            <person name="Wang X."/>
        </authorList>
    </citation>
    <scope>NUCLEOTIDE SEQUENCE [LARGE SCALE GENOMIC DNA]</scope>
    <source>
        <strain evidence="1 2">SCSIO 6842</strain>
    </source>
</reference>
<dbReference type="Proteomes" id="UP000069015">
    <property type="component" value="Chromosome 2"/>
</dbReference>
<dbReference type="KEGG" id="prr:AT705_20100"/>
<dbReference type="EMBL" id="CP013612">
    <property type="protein sequence ID" value="ALU45264.1"/>
    <property type="molecule type" value="Genomic_DNA"/>
</dbReference>
<proteinExistence type="predicted"/>
<dbReference type="AlphaFoldDB" id="A0A0U3IBW4"/>
<dbReference type="RefSeq" id="WP_058798162.1">
    <property type="nucleotide sequence ID" value="NZ_CP013612.1"/>
</dbReference>
<dbReference type="InterPro" id="IPR029063">
    <property type="entry name" value="SAM-dependent_MTases_sf"/>
</dbReference>
<name>A0A0U3IBW4_9GAMM</name>
<protein>
    <submittedName>
        <fullName evidence="1">Uncharacterized protein</fullName>
    </submittedName>
</protein>
<evidence type="ECO:0000313" key="2">
    <source>
        <dbReference type="Proteomes" id="UP000069015"/>
    </source>
</evidence>
<evidence type="ECO:0000313" key="1">
    <source>
        <dbReference type="EMBL" id="ALU45264.1"/>
    </source>
</evidence>
<dbReference type="SUPFAM" id="SSF53335">
    <property type="entry name" value="S-adenosyl-L-methionine-dependent methyltransferases"/>
    <property type="match status" value="1"/>
</dbReference>
<dbReference type="Gene3D" id="3.40.50.150">
    <property type="entry name" value="Vaccinia Virus protein VP39"/>
    <property type="match status" value="1"/>
</dbReference>
<gene>
    <name evidence="1" type="ORF">AT705_20100</name>
</gene>
<accession>A0A0U3IBW4</accession>